<feature type="transmembrane region" description="Helical" evidence="7">
    <location>
        <begin position="434"/>
        <end position="458"/>
    </location>
</feature>
<sequence length="478" mass="48272">MSRRRRAALVTLISAQFVVMLDTAVVNVALPSIQHDLGLTQTGVAWVVNSYFLAFGGFLLLSGRACDLFGNRRMFMAGAALFTATTLMAGFAPTEAVLILARSLQGLGAAVLSPAAMSIILLQFPGDERARAMGAWGAASAAGGAVGVSIGGLITAAAGWQWVFFLTVPVTLLAFVCAPLLVVGPSGPRVRRSFDLWGAISVTGGALALIYATLSIADQGWFSVQAVGGALAGIGLIVGFVVIERHAVDPIIPLTLFRERTVSAGVVVGLLGGAARVSTFFLSALYLQQVLELEPGTAGMAMLPTSIAGFLVSLLLLPRIIRSLGAARTLTLGLLLLACGHLWLSRTPPGAGYGLDVLPGLLLAAAGVALSFTPSTMVIASGVPSTMPGLASGLSNASSQIGAAVGIAAFSAAAALSARGAGAAGIADVPALAAGFHAAFIAAGLVAALGALVALCFLRPAAVRPELSGPTTRKVNVP</sequence>
<dbReference type="Proteomes" id="UP000297643">
    <property type="component" value="Unassembled WGS sequence"/>
</dbReference>
<feature type="transmembrane region" description="Helical" evidence="7">
    <location>
        <begin position="357"/>
        <end position="380"/>
    </location>
</feature>
<keyword evidence="6 7" id="KW-0472">Membrane</keyword>
<evidence type="ECO:0000256" key="7">
    <source>
        <dbReference type="SAM" id="Phobius"/>
    </source>
</evidence>
<feature type="domain" description="Major facilitator superfamily (MFS) profile" evidence="8">
    <location>
        <begin position="8"/>
        <end position="462"/>
    </location>
</feature>
<dbReference type="PANTHER" id="PTHR42718:SF46">
    <property type="entry name" value="BLR6921 PROTEIN"/>
    <property type="match status" value="1"/>
</dbReference>
<feature type="transmembrane region" description="Helical" evidence="7">
    <location>
        <begin position="401"/>
        <end position="422"/>
    </location>
</feature>
<feature type="transmembrane region" description="Helical" evidence="7">
    <location>
        <begin position="298"/>
        <end position="317"/>
    </location>
</feature>
<feature type="transmembrane region" description="Helical" evidence="7">
    <location>
        <begin position="329"/>
        <end position="345"/>
    </location>
</feature>
<evidence type="ECO:0000256" key="3">
    <source>
        <dbReference type="ARBA" id="ARBA00022475"/>
    </source>
</evidence>
<keyword evidence="3" id="KW-1003">Cell membrane</keyword>
<dbReference type="Gene3D" id="1.20.1720.10">
    <property type="entry name" value="Multidrug resistance protein D"/>
    <property type="match status" value="1"/>
</dbReference>
<dbReference type="CDD" id="cd17321">
    <property type="entry name" value="MFS_MMR_MDR_like"/>
    <property type="match status" value="1"/>
</dbReference>
<dbReference type="GO" id="GO:0005886">
    <property type="term" value="C:plasma membrane"/>
    <property type="evidence" value="ECO:0007669"/>
    <property type="project" value="UniProtKB-SubCell"/>
</dbReference>
<feature type="transmembrane region" description="Helical" evidence="7">
    <location>
        <begin position="196"/>
        <end position="214"/>
    </location>
</feature>
<protein>
    <submittedName>
        <fullName evidence="9">MFS transporter</fullName>
    </submittedName>
</protein>
<evidence type="ECO:0000313" key="9">
    <source>
        <dbReference type="EMBL" id="TFC06324.1"/>
    </source>
</evidence>
<keyword evidence="2" id="KW-0813">Transport</keyword>
<dbReference type="EMBL" id="SOFM01000010">
    <property type="protein sequence ID" value="TFC06324.1"/>
    <property type="molecule type" value="Genomic_DNA"/>
</dbReference>
<organism evidence="9 10">
    <name type="scientific">Cryobacterium mannosilyticum</name>
    <dbReference type="NCBI Taxonomy" id="1259190"/>
    <lineage>
        <taxon>Bacteria</taxon>
        <taxon>Bacillati</taxon>
        <taxon>Actinomycetota</taxon>
        <taxon>Actinomycetes</taxon>
        <taxon>Micrococcales</taxon>
        <taxon>Microbacteriaceae</taxon>
        <taxon>Cryobacterium</taxon>
    </lineage>
</organism>
<feature type="transmembrane region" description="Helical" evidence="7">
    <location>
        <begin position="134"/>
        <end position="156"/>
    </location>
</feature>
<comment type="subcellular location">
    <subcellularLocation>
        <location evidence="1">Cell membrane</location>
        <topology evidence="1">Multi-pass membrane protein</topology>
    </subcellularLocation>
</comment>
<feature type="transmembrane region" description="Helical" evidence="7">
    <location>
        <begin position="43"/>
        <end position="62"/>
    </location>
</feature>
<evidence type="ECO:0000256" key="1">
    <source>
        <dbReference type="ARBA" id="ARBA00004651"/>
    </source>
</evidence>
<dbReference type="SUPFAM" id="SSF103473">
    <property type="entry name" value="MFS general substrate transporter"/>
    <property type="match status" value="2"/>
</dbReference>
<evidence type="ECO:0000259" key="8">
    <source>
        <dbReference type="PROSITE" id="PS50850"/>
    </source>
</evidence>
<evidence type="ECO:0000256" key="6">
    <source>
        <dbReference type="ARBA" id="ARBA00023136"/>
    </source>
</evidence>
<evidence type="ECO:0000256" key="5">
    <source>
        <dbReference type="ARBA" id="ARBA00022989"/>
    </source>
</evidence>
<dbReference type="InterPro" id="IPR036259">
    <property type="entry name" value="MFS_trans_sf"/>
</dbReference>
<dbReference type="AlphaFoldDB" id="A0A4R8WEG8"/>
<comment type="caution">
    <text evidence="9">The sequence shown here is derived from an EMBL/GenBank/DDBJ whole genome shotgun (WGS) entry which is preliminary data.</text>
</comment>
<feature type="transmembrane region" description="Helical" evidence="7">
    <location>
        <begin position="74"/>
        <end position="92"/>
    </location>
</feature>
<dbReference type="PROSITE" id="PS50850">
    <property type="entry name" value="MFS"/>
    <property type="match status" value="1"/>
</dbReference>
<name>A0A4R8WEG8_9MICO</name>
<evidence type="ECO:0000256" key="2">
    <source>
        <dbReference type="ARBA" id="ARBA00022448"/>
    </source>
</evidence>
<keyword evidence="10" id="KW-1185">Reference proteome</keyword>
<keyword evidence="4 7" id="KW-0812">Transmembrane</keyword>
<evidence type="ECO:0000313" key="10">
    <source>
        <dbReference type="Proteomes" id="UP000297643"/>
    </source>
</evidence>
<keyword evidence="5 7" id="KW-1133">Transmembrane helix</keyword>
<feature type="transmembrane region" description="Helical" evidence="7">
    <location>
        <begin position="264"/>
        <end position="286"/>
    </location>
</feature>
<dbReference type="InterPro" id="IPR011701">
    <property type="entry name" value="MFS"/>
</dbReference>
<evidence type="ECO:0000256" key="4">
    <source>
        <dbReference type="ARBA" id="ARBA00022692"/>
    </source>
</evidence>
<dbReference type="PANTHER" id="PTHR42718">
    <property type="entry name" value="MAJOR FACILITATOR SUPERFAMILY MULTIDRUG TRANSPORTER MFSC"/>
    <property type="match status" value="1"/>
</dbReference>
<feature type="transmembrane region" description="Helical" evidence="7">
    <location>
        <begin position="220"/>
        <end position="243"/>
    </location>
</feature>
<dbReference type="Gene3D" id="1.20.1250.20">
    <property type="entry name" value="MFS general substrate transporter like domains"/>
    <property type="match status" value="1"/>
</dbReference>
<proteinExistence type="predicted"/>
<feature type="transmembrane region" description="Helical" evidence="7">
    <location>
        <begin position="162"/>
        <end position="184"/>
    </location>
</feature>
<dbReference type="Pfam" id="PF07690">
    <property type="entry name" value="MFS_1"/>
    <property type="match status" value="1"/>
</dbReference>
<feature type="transmembrane region" description="Helical" evidence="7">
    <location>
        <begin position="104"/>
        <end position="122"/>
    </location>
</feature>
<dbReference type="GO" id="GO:0022857">
    <property type="term" value="F:transmembrane transporter activity"/>
    <property type="evidence" value="ECO:0007669"/>
    <property type="project" value="InterPro"/>
</dbReference>
<dbReference type="RefSeq" id="WP_134507306.1">
    <property type="nucleotide sequence ID" value="NZ_SOFM01000010.1"/>
</dbReference>
<gene>
    <name evidence="9" type="ORF">E3O32_04365</name>
</gene>
<accession>A0A4R8WEG8</accession>
<dbReference type="InterPro" id="IPR020846">
    <property type="entry name" value="MFS_dom"/>
</dbReference>
<reference evidence="9 10" key="1">
    <citation type="submission" date="2019-03" db="EMBL/GenBank/DDBJ databases">
        <title>Genomics of glacier-inhabiting Cryobacterium strains.</title>
        <authorList>
            <person name="Liu Q."/>
            <person name="Xin Y.-H."/>
        </authorList>
    </citation>
    <scope>NUCLEOTIDE SEQUENCE [LARGE SCALE GENOMIC DNA]</scope>
    <source>
        <strain evidence="9 10">RHLT2-21</strain>
    </source>
</reference>
<dbReference type="PRINTS" id="PR01036">
    <property type="entry name" value="TCRTETB"/>
</dbReference>